<feature type="compositionally biased region" description="Low complexity" evidence="3">
    <location>
        <begin position="121"/>
        <end position="144"/>
    </location>
</feature>
<keyword evidence="6" id="KW-1185">Reference proteome</keyword>
<evidence type="ECO:0000259" key="4">
    <source>
        <dbReference type="PROSITE" id="PS01031"/>
    </source>
</evidence>
<gene>
    <name evidence="5" type="ORF">BON22_1810</name>
</gene>
<evidence type="ECO:0000313" key="6">
    <source>
        <dbReference type="Proteomes" id="UP000189513"/>
    </source>
</evidence>
<comment type="similarity">
    <text evidence="1 2">Belongs to the small heat shock protein (HSP20) family.</text>
</comment>
<feature type="compositionally biased region" description="Polar residues" evidence="3">
    <location>
        <begin position="161"/>
        <end position="175"/>
    </location>
</feature>
<dbReference type="Gene3D" id="2.60.40.790">
    <property type="match status" value="1"/>
</dbReference>
<feature type="region of interest" description="Disordered" evidence="3">
    <location>
        <begin position="82"/>
        <end position="105"/>
    </location>
</feature>
<keyword evidence="5" id="KW-0346">Stress response</keyword>
<protein>
    <submittedName>
        <fullName evidence="5">Heat shock protein 42</fullName>
    </submittedName>
</protein>
<dbReference type="STRING" id="36022.A0A1V2LA44"/>
<evidence type="ECO:0000256" key="3">
    <source>
        <dbReference type="SAM" id="MobiDB-lite"/>
    </source>
</evidence>
<evidence type="ECO:0000313" key="5">
    <source>
        <dbReference type="EMBL" id="ONH67911.1"/>
    </source>
</evidence>
<accession>A0A1V2LA44</accession>
<organism evidence="5 6">
    <name type="scientific">Cyberlindnera fabianii</name>
    <name type="common">Yeast</name>
    <name type="synonym">Hansenula fabianii</name>
    <dbReference type="NCBI Taxonomy" id="36022"/>
    <lineage>
        <taxon>Eukaryota</taxon>
        <taxon>Fungi</taxon>
        <taxon>Dikarya</taxon>
        <taxon>Ascomycota</taxon>
        <taxon>Saccharomycotina</taxon>
        <taxon>Saccharomycetes</taxon>
        <taxon>Phaffomycetales</taxon>
        <taxon>Phaffomycetaceae</taxon>
        <taxon>Cyberlindnera</taxon>
    </lineage>
</organism>
<feature type="compositionally biased region" description="Polar residues" evidence="3">
    <location>
        <begin position="211"/>
        <end position="226"/>
    </location>
</feature>
<dbReference type="AlphaFoldDB" id="A0A1V2LA44"/>
<dbReference type="Proteomes" id="UP000189513">
    <property type="component" value="Unassembled WGS sequence"/>
</dbReference>
<evidence type="ECO:0000256" key="2">
    <source>
        <dbReference type="RuleBase" id="RU003616"/>
    </source>
</evidence>
<feature type="compositionally biased region" description="Low complexity" evidence="3">
    <location>
        <begin position="92"/>
        <end position="103"/>
    </location>
</feature>
<name>A0A1V2LA44_CYBFA</name>
<dbReference type="EMBL" id="MPUK01000003">
    <property type="protein sequence ID" value="ONH67911.1"/>
    <property type="molecule type" value="Genomic_DNA"/>
</dbReference>
<dbReference type="InterPro" id="IPR002068">
    <property type="entry name" value="A-crystallin/Hsp20_dom"/>
</dbReference>
<feature type="domain" description="SHSP" evidence="4">
    <location>
        <begin position="217"/>
        <end position="333"/>
    </location>
</feature>
<dbReference type="Pfam" id="PF00011">
    <property type="entry name" value="HSP20"/>
    <property type="match status" value="1"/>
</dbReference>
<dbReference type="PROSITE" id="PS01031">
    <property type="entry name" value="SHSP"/>
    <property type="match status" value="1"/>
</dbReference>
<dbReference type="OMA" id="YYYNPEY"/>
<comment type="caution">
    <text evidence="5">The sequence shown here is derived from an EMBL/GenBank/DDBJ whole genome shotgun (WGS) entry which is preliminary data.</text>
</comment>
<proteinExistence type="inferred from homology"/>
<evidence type="ECO:0000256" key="1">
    <source>
        <dbReference type="PROSITE-ProRule" id="PRU00285"/>
    </source>
</evidence>
<feature type="region of interest" description="Disordered" evidence="3">
    <location>
        <begin position="120"/>
        <end position="226"/>
    </location>
</feature>
<dbReference type="VEuPathDB" id="FungiDB:BON22_1810"/>
<dbReference type="SUPFAM" id="SSF49764">
    <property type="entry name" value="HSP20-like chaperones"/>
    <property type="match status" value="1"/>
</dbReference>
<dbReference type="InterPro" id="IPR008978">
    <property type="entry name" value="HSP20-like_chaperone"/>
</dbReference>
<reference evidence="6" key="1">
    <citation type="journal article" date="2017" name="Genome Announc.">
        <title>Genome sequences of Cyberlindnera fabianii 65, Pichia kudriavzevii 129, and Saccharomyces cerevisiae 131 isolated from fermented masau fruits in Zimbabwe.</title>
        <authorList>
            <person name="van Rijswijck I.M.H."/>
            <person name="Derks M.F.L."/>
            <person name="Abee T."/>
            <person name="de Ridder D."/>
            <person name="Smid E.J."/>
        </authorList>
    </citation>
    <scope>NUCLEOTIDE SEQUENCE [LARGE SCALE GENOMIC DNA]</scope>
    <source>
        <strain evidence="6">65</strain>
    </source>
</reference>
<dbReference type="CDD" id="cd06464">
    <property type="entry name" value="ACD_sHsps-like"/>
    <property type="match status" value="1"/>
</dbReference>
<sequence length="350" mass="39261">MAYYNASIADIINALAAADEASPQRYSRFPSRQAYAPYARQPGAFTAAQLDDDDDDESSDGGYYSLRYPDYYSPYFSQQQYRPRGQYRRQHVPVQATQPQQQQGLDLNDILNYLVGRATEEQATPQSESPQQSQSQQPQQPQQETRNAATAQKVLEKVATSPESSEKPASSTDATSKTETKPEPVVKPTAQALHRHSTTNFKEPKPKIEISQRNAKNPTLPYSPQTNVYETDKEYTIVLALPGATLSKLDIDFHPSTNEVVIKGDIPEPFPSLPGTKINEIRTGSVERRVKFPTLPPVVDDQIKAKYQNGLLTIRIPKNDEKEVKPKRKVTIEDVPDEELLYEEHGGVIQ</sequence>